<keyword evidence="9 14" id="KW-1133">Transmembrane helix</keyword>
<feature type="transmembrane region" description="Helical" evidence="14">
    <location>
        <begin position="265"/>
        <end position="287"/>
    </location>
</feature>
<evidence type="ECO:0000256" key="7">
    <source>
        <dbReference type="ARBA" id="ARBA00022692"/>
    </source>
</evidence>
<feature type="transmembrane region" description="Helical" evidence="14">
    <location>
        <begin position="168"/>
        <end position="196"/>
    </location>
</feature>
<evidence type="ECO:0000256" key="4">
    <source>
        <dbReference type="ARBA" id="ARBA00015561"/>
    </source>
</evidence>
<comment type="subcellular location">
    <subcellularLocation>
        <location evidence="1 14">Endoplasmic reticulum membrane</location>
        <topology evidence="1 14">Multi-pass membrane protein</topology>
    </subcellularLocation>
</comment>
<feature type="transmembrane region" description="Helical" evidence="14">
    <location>
        <begin position="203"/>
        <end position="225"/>
    </location>
</feature>
<dbReference type="EMBL" id="KV454408">
    <property type="protein sequence ID" value="ODQ66857.1"/>
    <property type="molecule type" value="Genomic_DNA"/>
</dbReference>
<evidence type="ECO:0000256" key="15">
    <source>
        <dbReference type="SAM" id="MobiDB-lite"/>
    </source>
</evidence>
<proteinExistence type="inferred from homology"/>
<dbReference type="PANTHER" id="PTHR12646:SF0">
    <property type="entry name" value="DOL-P-MAN:MAN(5)GLCNAC(2)-PP-DOL ALPHA-1,3-MANNOSYLTRANSFERASE"/>
    <property type="match status" value="1"/>
</dbReference>
<keyword evidence="8 14" id="KW-0256">Endoplasmic reticulum</keyword>
<keyword evidence="6 14" id="KW-0808">Transferase</keyword>
<evidence type="ECO:0000256" key="14">
    <source>
        <dbReference type="RuleBase" id="RU364047"/>
    </source>
</evidence>
<evidence type="ECO:0000256" key="8">
    <source>
        <dbReference type="ARBA" id="ARBA00022824"/>
    </source>
</evidence>
<evidence type="ECO:0000256" key="12">
    <source>
        <dbReference type="ARBA" id="ARBA00049506"/>
    </source>
</evidence>
<feature type="compositionally biased region" description="Polar residues" evidence="15">
    <location>
        <begin position="455"/>
        <end position="467"/>
    </location>
</feature>
<dbReference type="GO" id="GO:0005789">
    <property type="term" value="C:endoplasmic reticulum membrane"/>
    <property type="evidence" value="ECO:0007669"/>
    <property type="project" value="UniProtKB-SubCell"/>
</dbReference>
<dbReference type="InterPro" id="IPR007873">
    <property type="entry name" value="Glycosyltransferase_ALG3"/>
</dbReference>
<dbReference type="GO" id="GO:0052925">
    <property type="term" value="F:dol-P-Man:Man(5)GlcNAc(2)-PP-Dol alpha-1,3-mannosyltransferase activity"/>
    <property type="evidence" value="ECO:0007669"/>
    <property type="project" value="UniProtKB-EC"/>
</dbReference>
<evidence type="ECO:0000256" key="9">
    <source>
        <dbReference type="ARBA" id="ARBA00022989"/>
    </source>
</evidence>
<feature type="region of interest" description="Disordered" evidence="15">
    <location>
        <begin position="443"/>
        <end position="467"/>
    </location>
</feature>
<organism evidence="16 17">
    <name type="scientific">Nadsonia fulvescens var. elongata DSM 6958</name>
    <dbReference type="NCBI Taxonomy" id="857566"/>
    <lineage>
        <taxon>Eukaryota</taxon>
        <taxon>Fungi</taxon>
        <taxon>Dikarya</taxon>
        <taxon>Ascomycota</taxon>
        <taxon>Saccharomycotina</taxon>
        <taxon>Dipodascomycetes</taxon>
        <taxon>Dipodascales</taxon>
        <taxon>Dipodascales incertae sedis</taxon>
        <taxon>Nadsonia</taxon>
    </lineage>
</organism>
<keyword evidence="17" id="KW-1185">Reference proteome</keyword>
<dbReference type="UniPathway" id="UPA00378"/>
<gene>
    <name evidence="16" type="ORF">NADFUDRAFT_46203</name>
</gene>
<dbReference type="AlphaFoldDB" id="A0A1E3PPT8"/>
<sequence>MIPIAKLRNYATNPQYSARLALALFLIEIIVCVGIIWKVPYTEIDWIAYMQQAEQLLSGTTDYSQVEGQTGPLVYPGGHVKVFVYLFQITNRGQNVLLAQVIFAALYLVTQALVFVVYIQANAPPYVLPLLIMSKRIHSIYLLRLFNDCWMTFAAVFAVFFLQNQLWILGAIWMSFAISIKMSALLYIPGALFIFYQGTGNNFIMTVILILCLFGIQYVMALPFLGSYDDAMNYLSAAFNIHRQFLYKWTVNWRFISEATFSSRFFSASLLYAQIISLLTFGSYLWVRPSMYDGGLPDLLSEILVKTHPRLARRIISRVTPQFVLVTLASSMLLGTLFARSLHYQFYVWVFWCIPYLLSRAYIIPIPVKFLLWAAIEYAWNVYPSTSISSAAWATSVTIIIAATFYCELHFPSADTFDKGQYIDYYAVDAEIKRQHDIEEALKAKNKESEEVSNDENSGTEVTGSETTIKASNVLKKKKAAKKNKK</sequence>
<dbReference type="Pfam" id="PF05208">
    <property type="entry name" value="ALG3"/>
    <property type="match status" value="1"/>
</dbReference>
<evidence type="ECO:0000256" key="2">
    <source>
        <dbReference type="ARBA" id="ARBA00004922"/>
    </source>
</evidence>
<reference evidence="16 17" key="1">
    <citation type="journal article" date="2016" name="Proc. Natl. Acad. Sci. U.S.A.">
        <title>Comparative genomics of biotechnologically important yeasts.</title>
        <authorList>
            <person name="Riley R."/>
            <person name="Haridas S."/>
            <person name="Wolfe K.H."/>
            <person name="Lopes M.R."/>
            <person name="Hittinger C.T."/>
            <person name="Goeker M."/>
            <person name="Salamov A.A."/>
            <person name="Wisecaver J.H."/>
            <person name="Long T.M."/>
            <person name="Calvey C.H."/>
            <person name="Aerts A.L."/>
            <person name="Barry K.W."/>
            <person name="Choi C."/>
            <person name="Clum A."/>
            <person name="Coughlan A.Y."/>
            <person name="Deshpande S."/>
            <person name="Douglass A.P."/>
            <person name="Hanson S.J."/>
            <person name="Klenk H.-P."/>
            <person name="LaButti K.M."/>
            <person name="Lapidus A."/>
            <person name="Lindquist E.A."/>
            <person name="Lipzen A.M."/>
            <person name="Meier-Kolthoff J.P."/>
            <person name="Ohm R.A."/>
            <person name="Otillar R.P."/>
            <person name="Pangilinan J.L."/>
            <person name="Peng Y."/>
            <person name="Rokas A."/>
            <person name="Rosa C.A."/>
            <person name="Scheuner C."/>
            <person name="Sibirny A.A."/>
            <person name="Slot J.C."/>
            <person name="Stielow J.B."/>
            <person name="Sun H."/>
            <person name="Kurtzman C.P."/>
            <person name="Blackwell M."/>
            <person name="Grigoriev I.V."/>
            <person name="Jeffries T.W."/>
        </authorList>
    </citation>
    <scope>NUCLEOTIDE SEQUENCE [LARGE SCALE GENOMIC DNA]</scope>
    <source>
        <strain evidence="16 17">DSM 6958</strain>
    </source>
</reference>
<evidence type="ECO:0000256" key="13">
    <source>
        <dbReference type="ARBA" id="ARBA00093457"/>
    </source>
</evidence>
<feature type="transmembrane region" description="Helical" evidence="14">
    <location>
        <begin position="140"/>
        <end position="162"/>
    </location>
</feature>
<evidence type="ECO:0000256" key="3">
    <source>
        <dbReference type="ARBA" id="ARBA00011964"/>
    </source>
</evidence>
<evidence type="ECO:0000256" key="6">
    <source>
        <dbReference type="ARBA" id="ARBA00022679"/>
    </source>
</evidence>
<dbReference type="OrthoDB" id="20028at2759"/>
<feature type="transmembrane region" description="Helical" evidence="14">
    <location>
        <begin position="344"/>
        <end position="363"/>
    </location>
</feature>
<feature type="transmembrane region" description="Helical" evidence="14">
    <location>
        <begin position="20"/>
        <end position="37"/>
    </location>
</feature>
<evidence type="ECO:0000256" key="10">
    <source>
        <dbReference type="ARBA" id="ARBA00023136"/>
    </source>
</evidence>
<comment type="pathway">
    <text evidence="2 14">Protein modification; protein glycosylation.</text>
</comment>
<dbReference type="PANTHER" id="PTHR12646">
    <property type="entry name" value="NOT56 - RELATED"/>
    <property type="match status" value="1"/>
</dbReference>
<dbReference type="STRING" id="857566.A0A1E3PPT8"/>
<keyword evidence="7 14" id="KW-0812">Transmembrane</keyword>
<accession>A0A1E3PPT8</accession>
<name>A0A1E3PPT8_9ASCO</name>
<dbReference type="EC" id="2.4.1.258" evidence="3 14"/>
<evidence type="ECO:0000256" key="11">
    <source>
        <dbReference type="ARBA" id="ARBA00044743"/>
    </source>
</evidence>
<comment type="function">
    <text evidence="11 14">Dol-P-Man:Man(5)GlcNAc(2)-PP-Dol alpha-1,3-mannosyltransferase that operates in the biosynthetic pathway of dolichol-linked oligosaccharides, the glycan precursors employed in protein asparagine (N)-glycosylation. The assembly of dolichol-linked oligosaccharides begins on the cytosolic side of the endoplasmic reticulum membrane and finishes in its lumen. The sequential addition of sugars to dolichol pyrophosphate produces dolichol-linked oligosaccharides containing fourteen sugars, including two GlcNAcs, nine mannoses and three glucoses. Once assembled, the oligosaccharide is transferred from the lipid to nascent proteins by oligosaccharyltransferases. In the lumen of the endoplasmic reticulum, adds the first dolichyl beta-D-mannosyl phosphate derived mannose in an alpha-1,3 linkage to Man(5)GlcNAc(2)-PP-dolichol to produce Man(6)GlcNAc(2)-PP-dolichol.</text>
</comment>
<dbReference type="GO" id="GO:0018279">
    <property type="term" value="P:protein N-linked glycosylation via asparagine"/>
    <property type="evidence" value="ECO:0007669"/>
    <property type="project" value="EnsemblFungi"/>
</dbReference>
<evidence type="ECO:0000256" key="5">
    <source>
        <dbReference type="ARBA" id="ARBA00022676"/>
    </source>
</evidence>
<evidence type="ECO:0000313" key="16">
    <source>
        <dbReference type="EMBL" id="ODQ66857.1"/>
    </source>
</evidence>
<comment type="similarity">
    <text evidence="13">Belongs to the glycosyltransferase ALG3 family.</text>
</comment>
<keyword evidence="5 14" id="KW-0328">Glycosyltransferase</keyword>
<evidence type="ECO:0000313" key="17">
    <source>
        <dbReference type="Proteomes" id="UP000095009"/>
    </source>
</evidence>
<feature type="transmembrane region" description="Helical" evidence="14">
    <location>
        <begin position="97"/>
        <end position="119"/>
    </location>
</feature>
<dbReference type="GO" id="GO:0006488">
    <property type="term" value="P:dolichol-linked oligosaccharide biosynthetic process"/>
    <property type="evidence" value="ECO:0007669"/>
    <property type="project" value="EnsemblFungi"/>
</dbReference>
<dbReference type="Proteomes" id="UP000095009">
    <property type="component" value="Unassembled WGS sequence"/>
</dbReference>
<keyword evidence="10 14" id="KW-0472">Membrane</keyword>
<protein>
    <recommendedName>
        <fullName evidence="4 14">Dol-P-Man:Man(5)GlcNAc(2)-PP-Dol alpha-1,3-mannosyltransferase</fullName>
        <ecNumber evidence="3 14">2.4.1.258</ecNumber>
    </recommendedName>
    <alternativeName>
        <fullName evidence="14">Dol-P-Man-dependent alpha(1-3)-mannosyltransferase</fullName>
    </alternativeName>
</protein>
<evidence type="ECO:0000256" key="1">
    <source>
        <dbReference type="ARBA" id="ARBA00004477"/>
    </source>
</evidence>
<comment type="catalytic activity">
    <reaction evidence="12 14">
        <text>an alpha-D-Man-(1-&gt;2)-alpha-D-Man-(1-&gt;2)-alpha-D-Man-(1-&gt;3)-[alpha-D-Man-(1-&gt;6)]-beta-D-Man-(1-&gt;4)-beta-D-GlcNAc-(1-&gt;4)-alpha-D-GlcNAc-diphospho-di-trans,poly-cis-dolichol + a di-trans,poly-cis-dolichyl beta-D-mannosyl phosphate = an alpha-D-Man-(1-&gt;2)-alpha-D-Man-(1-&gt;2)-alpha-D-Man-(1-&gt;3)-[alpha-D-Man-(1-&gt;3)-alpha-D-Man-(1-&gt;6)]-beta-D-Man-(1-&gt;4)-beta-D-GlcNAc-(1-&gt;4)-alpha-D-GlcNAc-diphospho-di-trans,poly-cis-dolichol + a di-trans,poly-cis-dolichyl phosphate + H(+)</text>
        <dbReference type="Rhea" id="RHEA:29527"/>
        <dbReference type="Rhea" id="RHEA-COMP:19498"/>
        <dbReference type="Rhea" id="RHEA-COMP:19501"/>
        <dbReference type="Rhea" id="RHEA-COMP:19516"/>
        <dbReference type="Rhea" id="RHEA-COMP:19517"/>
        <dbReference type="ChEBI" id="CHEBI:15378"/>
        <dbReference type="ChEBI" id="CHEBI:57683"/>
        <dbReference type="ChEBI" id="CHEBI:58211"/>
        <dbReference type="ChEBI" id="CHEBI:132515"/>
        <dbReference type="ChEBI" id="CHEBI:132516"/>
        <dbReference type="EC" id="2.4.1.258"/>
    </reaction>
    <physiologicalReaction direction="left-to-right" evidence="12 14">
        <dbReference type="Rhea" id="RHEA:29528"/>
    </physiologicalReaction>
</comment>